<dbReference type="EMBL" id="JH793789">
    <property type="protein sequence ID" value="ELQ40044.1"/>
    <property type="molecule type" value="Genomic_DNA"/>
</dbReference>
<gene>
    <name evidence="1" type="ORF">OOU_Y34scaffold00463g4</name>
</gene>
<reference evidence="1" key="1">
    <citation type="journal article" date="2012" name="PLoS Genet.">
        <title>Comparative analysis of the genomes of two field isolates of the rice blast fungus Magnaporthe oryzae.</title>
        <authorList>
            <person name="Xue M."/>
            <person name="Yang J."/>
            <person name="Li Z."/>
            <person name="Hu S."/>
            <person name="Yao N."/>
            <person name="Dean R.A."/>
            <person name="Zhao W."/>
            <person name="Shen M."/>
            <person name="Zhang H."/>
            <person name="Li C."/>
            <person name="Liu L."/>
            <person name="Cao L."/>
            <person name="Xu X."/>
            <person name="Xing Y."/>
            <person name="Hsiang T."/>
            <person name="Zhang Z."/>
            <person name="Xu J.R."/>
            <person name="Peng Y.L."/>
        </authorList>
    </citation>
    <scope>NUCLEOTIDE SEQUENCE</scope>
    <source>
        <strain evidence="1">Y34</strain>
    </source>
</reference>
<organism evidence="1">
    <name type="scientific">Pyricularia oryzae (strain Y34)</name>
    <name type="common">Rice blast fungus</name>
    <name type="synonym">Magnaporthe oryzae</name>
    <dbReference type="NCBI Taxonomy" id="1143189"/>
    <lineage>
        <taxon>Eukaryota</taxon>
        <taxon>Fungi</taxon>
        <taxon>Dikarya</taxon>
        <taxon>Ascomycota</taxon>
        <taxon>Pezizomycotina</taxon>
        <taxon>Sordariomycetes</taxon>
        <taxon>Sordariomycetidae</taxon>
        <taxon>Magnaporthales</taxon>
        <taxon>Pyriculariaceae</taxon>
        <taxon>Pyricularia</taxon>
    </lineage>
</organism>
<name>A0AA97P154_PYRO3</name>
<dbReference type="Proteomes" id="UP000011086">
    <property type="component" value="Unassembled WGS sequence"/>
</dbReference>
<accession>A0AA97P154</accession>
<protein>
    <submittedName>
        <fullName evidence="1">Uncharacterized protein</fullName>
    </submittedName>
</protein>
<dbReference type="AlphaFoldDB" id="A0AA97P154"/>
<proteinExistence type="predicted"/>
<sequence length="80" mass="8688">MNKLSLVDKQGCKAAVSLCAAAVQLAMNGRIAWVTVPLASVGQNNVEAFHRLLSEQVKHVKGVHRGIGFTCNQAKRCDLW</sequence>
<evidence type="ECO:0000313" key="1">
    <source>
        <dbReference type="EMBL" id="ELQ40044.1"/>
    </source>
</evidence>